<accession>A0A7S0HED1</accession>
<evidence type="ECO:0000256" key="11">
    <source>
        <dbReference type="SAM" id="Phobius"/>
    </source>
</evidence>
<dbReference type="Gene3D" id="1.20.1070.10">
    <property type="entry name" value="Rhodopsin 7-helix transmembrane proteins"/>
    <property type="match status" value="1"/>
</dbReference>
<feature type="transmembrane region" description="Helical" evidence="11">
    <location>
        <begin position="126"/>
        <end position="147"/>
    </location>
</feature>
<feature type="transmembrane region" description="Helical" evidence="11">
    <location>
        <begin position="31"/>
        <end position="51"/>
    </location>
</feature>
<sequence length="262" mass="28471">MPFAMLAGASAAAKALAPTACTTIEEVGSTGVGALTLGFLALAVSTVVMVAKAASADAERRKFYFCNTFICGVATFSYFAMLSGQGWTAIAGCRQFFYARYVDWLITTPLLILDLGLVAGQDFVTIAAVIGADMLMIVAGYMGAVSVVTTVKWFWFLFGMAMFLPVVYSLARTFRETVITRKEPDMIDLYGKIAWLTIIMWSFYPVVWLFSEGFASFSVSFEVVAYTIMDIISKCVFSFMIVSAHDSLGSSSSAPSQAREYV</sequence>
<evidence type="ECO:0000256" key="8">
    <source>
        <dbReference type="ARBA" id="ARBA00022991"/>
    </source>
</evidence>
<dbReference type="PANTHER" id="PTHR28286">
    <property type="match status" value="1"/>
</dbReference>
<gene>
    <name evidence="12" type="ORF">HPHI1048_LOCUS6237</name>
</gene>
<name>A0A7S0HED1_9CRYP</name>
<dbReference type="SUPFAM" id="SSF81321">
    <property type="entry name" value="Family A G protein-coupled receptor-like"/>
    <property type="match status" value="1"/>
</dbReference>
<evidence type="ECO:0000256" key="7">
    <source>
        <dbReference type="ARBA" id="ARBA00022989"/>
    </source>
</evidence>
<protein>
    <recommendedName>
        <fullName evidence="13">Opsin</fullName>
    </recommendedName>
</protein>
<dbReference type="GO" id="GO:0007602">
    <property type="term" value="P:phototransduction"/>
    <property type="evidence" value="ECO:0007669"/>
    <property type="project" value="UniProtKB-KW"/>
</dbReference>
<dbReference type="PANTHER" id="PTHR28286:SF2">
    <property type="entry name" value="BACTERIORHODOPSIN _OPSIN, NOPA (EUROFUNG)"/>
    <property type="match status" value="1"/>
</dbReference>
<dbReference type="AlphaFoldDB" id="A0A7S0HED1"/>
<keyword evidence="4" id="KW-0716">Sensory transduction</keyword>
<evidence type="ECO:0000256" key="2">
    <source>
        <dbReference type="ARBA" id="ARBA00008130"/>
    </source>
</evidence>
<dbReference type="CDD" id="cd14965">
    <property type="entry name" value="7tm_Opsins_type1"/>
    <property type="match status" value="1"/>
</dbReference>
<evidence type="ECO:0000256" key="5">
    <source>
        <dbReference type="ARBA" id="ARBA00022692"/>
    </source>
</evidence>
<dbReference type="PROSITE" id="PS00950">
    <property type="entry name" value="BACTERIAL_OPSIN_1"/>
    <property type="match status" value="1"/>
</dbReference>
<evidence type="ECO:0000256" key="6">
    <source>
        <dbReference type="ARBA" id="ARBA00022925"/>
    </source>
</evidence>
<dbReference type="InterPro" id="IPR001425">
    <property type="entry name" value="Arc/bac/fun_rhodopsins"/>
</dbReference>
<comment type="subcellular location">
    <subcellularLocation>
        <location evidence="1">Membrane</location>
        <topology evidence="1">Multi-pass membrane protein</topology>
    </subcellularLocation>
</comment>
<dbReference type="GO" id="GO:0009881">
    <property type="term" value="F:photoreceptor activity"/>
    <property type="evidence" value="ECO:0007669"/>
    <property type="project" value="UniProtKB-KW"/>
</dbReference>
<comment type="similarity">
    <text evidence="2">Belongs to the archaeal/bacterial/fungal opsin family.</text>
</comment>
<evidence type="ECO:0000256" key="1">
    <source>
        <dbReference type="ARBA" id="ARBA00004141"/>
    </source>
</evidence>
<keyword evidence="5 11" id="KW-0812">Transmembrane</keyword>
<dbReference type="Pfam" id="PF01036">
    <property type="entry name" value="Bac_rhodopsin"/>
    <property type="match status" value="1"/>
</dbReference>
<evidence type="ECO:0008006" key="13">
    <source>
        <dbReference type="Google" id="ProtNLM"/>
    </source>
</evidence>
<organism evidence="12">
    <name type="scientific">Hanusia phi</name>
    <dbReference type="NCBI Taxonomy" id="3032"/>
    <lineage>
        <taxon>Eukaryota</taxon>
        <taxon>Cryptophyceae</taxon>
        <taxon>Pyrenomonadales</taxon>
        <taxon>Geminigeraceae</taxon>
        <taxon>Hanusia</taxon>
    </lineage>
</organism>
<keyword evidence="7 11" id="KW-1133">Transmembrane helix</keyword>
<keyword evidence="10" id="KW-0675">Receptor</keyword>
<dbReference type="GO" id="GO:0005216">
    <property type="term" value="F:monoatomic ion channel activity"/>
    <property type="evidence" value="ECO:0007669"/>
    <property type="project" value="InterPro"/>
</dbReference>
<feature type="transmembrane region" description="Helical" evidence="11">
    <location>
        <begin position="63"/>
        <end position="81"/>
    </location>
</feature>
<keyword evidence="9 11" id="KW-0472">Membrane</keyword>
<dbReference type="PRINTS" id="PR00251">
    <property type="entry name" value="BACTRLOPSIN"/>
</dbReference>
<proteinExistence type="inferred from homology"/>
<evidence type="ECO:0000313" key="12">
    <source>
        <dbReference type="EMBL" id="CAD8476272.1"/>
    </source>
</evidence>
<dbReference type="InterPro" id="IPR018229">
    <property type="entry name" value="Rhodopsin_retinal_BS"/>
</dbReference>
<feature type="transmembrane region" description="Helical" evidence="11">
    <location>
        <begin position="101"/>
        <end position="119"/>
    </location>
</feature>
<reference evidence="12" key="1">
    <citation type="submission" date="2021-01" db="EMBL/GenBank/DDBJ databases">
        <authorList>
            <person name="Corre E."/>
            <person name="Pelletier E."/>
            <person name="Niang G."/>
            <person name="Scheremetjew M."/>
            <person name="Finn R."/>
            <person name="Kale V."/>
            <person name="Holt S."/>
            <person name="Cochrane G."/>
            <person name="Meng A."/>
            <person name="Brown T."/>
            <person name="Cohen L."/>
        </authorList>
    </citation>
    <scope>NUCLEOTIDE SEQUENCE</scope>
    <source>
        <strain evidence="12">CCMP325</strain>
    </source>
</reference>
<dbReference type="SMART" id="SM01021">
    <property type="entry name" value="Bac_rhodopsin"/>
    <property type="match status" value="1"/>
</dbReference>
<evidence type="ECO:0000256" key="3">
    <source>
        <dbReference type="ARBA" id="ARBA00022543"/>
    </source>
</evidence>
<keyword evidence="3" id="KW-0600">Photoreceptor protein</keyword>
<evidence type="ECO:0000256" key="4">
    <source>
        <dbReference type="ARBA" id="ARBA00022606"/>
    </source>
</evidence>
<keyword evidence="8" id="KW-0157">Chromophore</keyword>
<dbReference type="EMBL" id="HBEO01008938">
    <property type="protein sequence ID" value="CAD8476272.1"/>
    <property type="molecule type" value="Transcribed_RNA"/>
</dbReference>
<feature type="transmembrane region" description="Helical" evidence="11">
    <location>
        <begin position="153"/>
        <end position="171"/>
    </location>
</feature>
<keyword evidence="6" id="KW-0681">Retinal protein</keyword>
<dbReference type="GO" id="GO:0016020">
    <property type="term" value="C:membrane"/>
    <property type="evidence" value="ECO:0007669"/>
    <property type="project" value="UniProtKB-SubCell"/>
</dbReference>
<evidence type="ECO:0000256" key="10">
    <source>
        <dbReference type="ARBA" id="ARBA00023170"/>
    </source>
</evidence>
<evidence type="ECO:0000256" key="9">
    <source>
        <dbReference type="ARBA" id="ARBA00023136"/>
    </source>
</evidence>
<feature type="transmembrane region" description="Helical" evidence="11">
    <location>
        <begin position="192"/>
        <end position="211"/>
    </location>
</feature>